<evidence type="ECO:0000256" key="1">
    <source>
        <dbReference type="SAM" id="MobiDB-lite"/>
    </source>
</evidence>
<name>A0A3N0YR77_ANAGA</name>
<organism evidence="2 3">
    <name type="scientific">Anabarilius grahami</name>
    <name type="common">Kanglang fish</name>
    <name type="synonym">Barilius grahami</name>
    <dbReference type="NCBI Taxonomy" id="495550"/>
    <lineage>
        <taxon>Eukaryota</taxon>
        <taxon>Metazoa</taxon>
        <taxon>Chordata</taxon>
        <taxon>Craniata</taxon>
        <taxon>Vertebrata</taxon>
        <taxon>Euteleostomi</taxon>
        <taxon>Actinopterygii</taxon>
        <taxon>Neopterygii</taxon>
        <taxon>Teleostei</taxon>
        <taxon>Ostariophysi</taxon>
        <taxon>Cypriniformes</taxon>
        <taxon>Xenocyprididae</taxon>
        <taxon>Xenocypridinae</taxon>
        <taxon>Xenocypridinae incertae sedis</taxon>
        <taxon>Anabarilius</taxon>
    </lineage>
</organism>
<dbReference type="AlphaFoldDB" id="A0A3N0YR77"/>
<proteinExistence type="predicted"/>
<protein>
    <submittedName>
        <fullName evidence="2">Uncharacterized protein</fullName>
    </submittedName>
</protein>
<feature type="region of interest" description="Disordered" evidence="1">
    <location>
        <begin position="71"/>
        <end position="123"/>
    </location>
</feature>
<feature type="region of interest" description="Disordered" evidence="1">
    <location>
        <begin position="1"/>
        <end position="51"/>
    </location>
</feature>
<evidence type="ECO:0000313" key="2">
    <source>
        <dbReference type="EMBL" id="ROL48715.1"/>
    </source>
</evidence>
<evidence type="ECO:0000313" key="3">
    <source>
        <dbReference type="Proteomes" id="UP000281406"/>
    </source>
</evidence>
<feature type="compositionally biased region" description="Basic and acidic residues" evidence="1">
    <location>
        <begin position="1"/>
        <end position="15"/>
    </location>
</feature>
<feature type="compositionally biased region" description="Basic and acidic residues" evidence="1">
    <location>
        <begin position="24"/>
        <end position="38"/>
    </location>
</feature>
<dbReference type="Proteomes" id="UP000281406">
    <property type="component" value="Unassembled WGS sequence"/>
</dbReference>
<sequence length="195" mass="22210">MVKTWQKESWEHPTDGGDPGGAEEPTRPDDTEVLETKVEPQGQAAKVKSGWRKTEVELVLPRTEVKLKGRWSQRVERTCHRRRPVSPWQWQSEGEAKGTRKPGGANRPMWSDGHGDSRQSKCVDSTGLNWQTISLRWIHKALSSMASLTNAERTDISVIAFLANSEQAEEATLYLSFNKEREEFGKRAEEQQHEN</sequence>
<comment type="caution">
    <text evidence="2">The sequence shown here is derived from an EMBL/GenBank/DDBJ whole genome shotgun (WGS) entry which is preliminary data.</text>
</comment>
<reference evidence="2 3" key="1">
    <citation type="submission" date="2018-10" db="EMBL/GenBank/DDBJ databases">
        <title>Genome assembly for a Yunnan-Guizhou Plateau 3E fish, Anabarilius grahami (Regan), and its evolutionary and genetic applications.</title>
        <authorList>
            <person name="Jiang W."/>
        </authorList>
    </citation>
    <scope>NUCLEOTIDE SEQUENCE [LARGE SCALE GENOMIC DNA]</scope>
    <source>
        <strain evidence="2">AG-KIZ</strain>
        <tissue evidence="2">Muscle</tissue>
    </source>
</reference>
<gene>
    <name evidence="2" type="ORF">DPX16_7651</name>
</gene>
<keyword evidence="3" id="KW-1185">Reference proteome</keyword>
<dbReference type="EMBL" id="RJVU01028973">
    <property type="protein sequence ID" value="ROL48715.1"/>
    <property type="molecule type" value="Genomic_DNA"/>
</dbReference>
<accession>A0A3N0YR77</accession>